<dbReference type="OMA" id="HYNYHIC"/>
<dbReference type="Gene3D" id="2.40.10.10">
    <property type="entry name" value="Trypsin-like serine proteases"/>
    <property type="match status" value="1"/>
</dbReference>
<keyword evidence="6" id="KW-0732">Signal</keyword>
<dbReference type="EMBL" id="UFQT01000042">
    <property type="protein sequence ID" value="SSX18744.1"/>
    <property type="molecule type" value="Genomic_DNA"/>
</dbReference>
<dbReference type="VEuPathDB" id="VectorBase:CSON010535"/>
<protein>
    <submittedName>
        <fullName evidence="8">CSON010535 protein</fullName>
    </submittedName>
</protein>
<dbReference type="Pfam" id="PF00089">
    <property type="entry name" value="Trypsin"/>
    <property type="match status" value="1"/>
</dbReference>
<dbReference type="InterPro" id="IPR001254">
    <property type="entry name" value="Trypsin_dom"/>
</dbReference>
<dbReference type="InterPro" id="IPR001314">
    <property type="entry name" value="Peptidase_S1A"/>
</dbReference>
<gene>
    <name evidence="8" type="primary">CSON010535</name>
</gene>
<keyword evidence="3" id="KW-0720">Serine protease</keyword>
<reference evidence="8" key="1">
    <citation type="submission" date="2018-07" db="EMBL/GenBank/DDBJ databases">
        <authorList>
            <person name="Quirk P.G."/>
            <person name="Krulwich T.A."/>
        </authorList>
    </citation>
    <scope>NUCLEOTIDE SEQUENCE</scope>
</reference>
<evidence type="ECO:0000256" key="1">
    <source>
        <dbReference type="ARBA" id="ARBA00022670"/>
    </source>
</evidence>
<evidence type="ECO:0000256" key="6">
    <source>
        <dbReference type="SAM" id="SignalP"/>
    </source>
</evidence>
<evidence type="ECO:0000313" key="8">
    <source>
        <dbReference type="EMBL" id="SSX18744.1"/>
    </source>
</evidence>
<dbReference type="InterPro" id="IPR043504">
    <property type="entry name" value="Peptidase_S1_PA_chymotrypsin"/>
</dbReference>
<feature type="chain" id="PRO_5016261689" evidence="6">
    <location>
        <begin position="18"/>
        <end position="253"/>
    </location>
</feature>
<dbReference type="PRINTS" id="PR00722">
    <property type="entry name" value="CHYMOTRYPSIN"/>
</dbReference>
<evidence type="ECO:0000256" key="4">
    <source>
        <dbReference type="ARBA" id="ARBA00023157"/>
    </source>
</evidence>
<evidence type="ECO:0000256" key="2">
    <source>
        <dbReference type="ARBA" id="ARBA00022801"/>
    </source>
</evidence>
<comment type="similarity">
    <text evidence="5">Belongs to the peptidase S1 family. CLIP subfamily.</text>
</comment>
<accession>A0A336LKM1</accession>
<dbReference type="AlphaFoldDB" id="A0A336LKM1"/>
<dbReference type="CDD" id="cd00190">
    <property type="entry name" value="Tryp_SPc"/>
    <property type="match status" value="1"/>
</dbReference>
<dbReference type="InterPro" id="IPR050430">
    <property type="entry name" value="Peptidase_S1"/>
</dbReference>
<dbReference type="InterPro" id="IPR009003">
    <property type="entry name" value="Peptidase_S1_PA"/>
</dbReference>
<evidence type="ECO:0000256" key="3">
    <source>
        <dbReference type="ARBA" id="ARBA00022825"/>
    </source>
</evidence>
<keyword evidence="2" id="KW-0378">Hydrolase</keyword>
<feature type="signal peptide" evidence="6">
    <location>
        <begin position="1"/>
        <end position="17"/>
    </location>
</feature>
<organism evidence="8">
    <name type="scientific">Culicoides sonorensis</name>
    <name type="common">Biting midge</name>
    <dbReference type="NCBI Taxonomy" id="179676"/>
    <lineage>
        <taxon>Eukaryota</taxon>
        <taxon>Metazoa</taxon>
        <taxon>Ecdysozoa</taxon>
        <taxon>Arthropoda</taxon>
        <taxon>Hexapoda</taxon>
        <taxon>Insecta</taxon>
        <taxon>Pterygota</taxon>
        <taxon>Neoptera</taxon>
        <taxon>Endopterygota</taxon>
        <taxon>Diptera</taxon>
        <taxon>Nematocera</taxon>
        <taxon>Chironomoidea</taxon>
        <taxon>Ceratopogonidae</taxon>
        <taxon>Ceratopogoninae</taxon>
        <taxon>Culicoides</taxon>
        <taxon>Monoculicoides</taxon>
    </lineage>
</organism>
<dbReference type="PANTHER" id="PTHR24276">
    <property type="entry name" value="POLYSERASE-RELATED"/>
    <property type="match status" value="1"/>
</dbReference>
<keyword evidence="4" id="KW-1015">Disulfide bond</keyword>
<name>A0A336LKM1_CULSO</name>
<dbReference type="SMART" id="SM00020">
    <property type="entry name" value="Tryp_SPc"/>
    <property type="match status" value="1"/>
</dbReference>
<proteinExistence type="inferred from homology"/>
<feature type="domain" description="Peptidase S1" evidence="7">
    <location>
        <begin position="30"/>
        <end position="252"/>
    </location>
</feature>
<dbReference type="GO" id="GO:0006508">
    <property type="term" value="P:proteolysis"/>
    <property type="evidence" value="ECO:0007669"/>
    <property type="project" value="UniProtKB-KW"/>
</dbReference>
<keyword evidence="1" id="KW-0645">Protease</keyword>
<evidence type="ECO:0000256" key="5">
    <source>
        <dbReference type="ARBA" id="ARBA00024195"/>
    </source>
</evidence>
<sequence>MRNLILLISISVAFTAADYSKNEVFRSPRIVGGEITDIKDFPYQLSVRHYNYHICGASIISATHALTLGTCLEFLQPPQITFLAGSSNIFNSKGFIAKALQFIFHPQFNGDTNEYDVVIAVVDKPFIGLNIQPVKLATQNMPLPLGLNAVIAGWGDTNTGELNSLLHKVELPIVNTEDCKIAWNGEVSETMVCAGRPGADTCSSDNGGPLVYCGLQIGINVRNSMRCDGAQPALFTDITHPVIRAFIREKTGV</sequence>
<evidence type="ECO:0000259" key="7">
    <source>
        <dbReference type="PROSITE" id="PS50240"/>
    </source>
</evidence>
<dbReference type="PROSITE" id="PS50240">
    <property type="entry name" value="TRYPSIN_DOM"/>
    <property type="match status" value="1"/>
</dbReference>
<dbReference type="GO" id="GO:0004252">
    <property type="term" value="F:serine-type endopeptidase activity"/>
    <property type="evidence" value="ECO:0007669"/>
    <property type="project" value="InterPro"/>
</dbReference>
<dbReference type="SUPFAM" id="SSF50494">
    <property type="entry name" value="Trypsin-like serine proteases"/>
    <property type="match status" value="1"/>
</dbReference>
<dbReference type="PANTHER" id="PTHR24276:SF91">
    <property type="entry name" value="AT26814P-RELATED"/>
    <property type="match status" value="1"/>
</dbReference>